<feature type="domain" description="NmrA-like" evidence="1">
    <location>
        <begin position="10"/>
        <end position="95"/>
    </location>
</feature>
<accession>A0AAD5BTW0</accession>
<gene>
    <name evidence="2" type="ORF">M8C21_012711</name>
</gene>
<keyword evidence="3" id="KW-1185">Reference proteome</keyword>
<dbReference type="Pfam" id="PF05368">
    <property type="entry name" value="NmrA"/>
    <property type="match status" value="2"/>
</dbReference>
<evidence type="ECO:0000313" key="2">
    <source>
        <dbReference type="EMBL" id="KAI7729542.1"/>
    </source>
</evidence>
<comment type="caution">
    <text evidence="2">The sequence shown here is derived from an EMBL/GenBank/DDBJ whole genome shotgun (WGS) entry which is preliminary data.</text>
</comment>
<dbReference type="InterPro" id="IPR036291">
    <property type="entry name" value="NAD(P)-bd_dom_sf"/>
</dbReference>
<dbReference type="PANTHER" id="PTHR43349:SF16">
    <property type="entry name" value="LEUCANTHOCYANIDIN REDUCTASE"/>
    <property type="match status" value="1"/>
</dbReference>
<name>A0AAD5BTW0_AMBAR</name>
<evidence type="ECO:0000259" key="1">
    <source>
        <dbReference type="Pfam" id="PF05368"/>
    </source>
</evidence>
<dbReference type="Gene3D" id="3.90.25.10">
    <property type="entry name" value="UDP-galactose 4-epimerase, domain 1"/>
    <property type="match status" value="1"/>
</dbReference>
<organism evidence="2 3">
    <name type="scientific">Ambrosia artemisiifolia</name>
    <name type="common">Common ragweed</name>
    <dbReference type="NCBI Taxonomy" id="4212"/>
    <lineage>
        <taxon>Eukaryota</taxon>
        <taxon>Viridiplantae</taxon>
        <taxon>Streptophyta</taxon>
        <taxon>Embryophyta</taxon>
        <taxon>Tracheophyta</taxon>
        <taxon>Spermatophyta</taxon>
        <taxon>Magnoliopsida</taxon>
        <taxon>eudicotyledons</taxon>
        <taxon>Gunneridae</taxon>
        <taxon>Pentapetalae</taxon>
        <taxon>asterids</taxon>
        <taxon>campanulids</taxon>
        <taxon>Asterales</taxon>
        <taxon>Asteraceae</taxon>
        <taxon>Asteroideae</taxon>
        <taxon>Heliantheae alliance</taxon>
        <taxon>Heliantheae</taxon>
        <taxon>Ambrosia</taxon>
    </lineage>
</organism>
<dbReference type="EMBL" id="JAMZMK010010980">
    <property type="protein sequence ID" value="KAI7729542.1"/>
    <property type="molecule type" value="Genomic_DNA"/>
</dbReference>
<dbReference type="InterPro" id="IPR008030">
    <property type="entry name" value="NmrA-like"/>
</dbReference>
<sequence>MAPSRAYMGHGDIEEQEGMEKIMKEHKIDIVISIVGGEAILHQLSLVNAIKSVGTIKRFLPSEFGHDVDRTDPVEPGLSMYNEKRRVRRLVEESAYFVAGSDIGKLTMKTINDTRTINKIVHFRPKANYLNINELACLWEKKIKRTLPRRIIYESDLLKAASENIIPQSIVASFTHDIFFRGCQMFSVSGTKDVDIGDLYPDECFRTMDECFDEFLMMLKEKPVDRG</sequence>
<dbReference type="InterPro" id="IPR050608">
    <property type="entry name" value="NmrA-type/Isoflavone_red_sf"/>
</dbReference>
<reference evidence="2" key="1">
    <citation type="submission" date="2022-06" db="EMBL/GenBank/DDBJ databases">
        <title>Uncovering the hologenomic basis of an extraordinary plant invasion.</title>
        <authorList>
            <person name="Bieker V.C."/>
            <person name="Martin M.D."/>
            <person name="Gilbert T."/>
            <person name="Hodgins K."/>
            <person name="Battlay P."/>
            <person name="Petersen B."/>
            <person name="Wilson J."/>
        </authorList>
    </citation>
    <scope>NUCLEOTIDE SEQUENCE</scope>
    <source>
        <strain evidence="2">AA19_3_7</strain>
        <tissue evidence="2">Leaf</tissue>
    </source>
</reference>
<dbReference type="PANTHER" id="PTHR43349">
    <property type="entry name" value="PINORESINOL REDUCTASE-RELATED"/>
    <property type="match status" value="1"/>
</dbReference>
<protein>
    <recommendedName>
        <fullName evidence="1">NmrA-like domain-containing protein</fullName>
    </recommendedName>
</protein>
<dbReference type="AlphaFoldDB" id="A0AAD5BTW0"/>
<dbReference type="Proteomes" id="UP001206925">
    <property type="component" value="Unassembled WGS sequence"/>
</dbReference>
<proteinExistence type="predicted"/>
<feature type="domain" description="NmrA-like" evidence="1">
    <location>
        <begin position="97"/>
        <end position="210"/>
    </location>
</feature>
<evidence type="ECO:0000313" key="3">
    <source>
        <dbReference type="Proteomes" id="UP001206925"/>
    </source>
</evidence>
<dbReference type="SUPFAM" id="SSF51735">
    <property type="entry name" value="NAD(P)-binding Rossmann-fold domains"/>
    <property type="match status" value="1"/>
</dbReference>